<dbReference type="Proteomes" id="UP000674938">
    <property type="component" value="Unassembled WGS sequence"/>
</dbReference>
<dbReference type="Gene3D" id="3.40.50.300">
    <property type="entry name" value="P-loop containing nucleotide triphosphate hydrolases"/>
    <property type="match status" value="1"/>
</dbReference>
<dbReference type="AlphaFoldDB" id="A0A940P4N7"/>
<dbReference type="InterPro" id="IPR052922">
    <property type="entry name" value="Cytidylate_Kinase-2"/>
</dbReference>
<dbReference type="InterPro" id="IPR027417">
    <property type="entry name" value="P-loop_NTPase"/>
</dbReference>
<dbReference type="SUPFAM" id="SSF52540">
    <property type="entry name" value="P-loop containing nucleoside triphosphate hydrolases"/>
    <property type="match status" value="1"/>
</dbReference>
<keyword evidence="2" id="KW-1185">Reference proteome</keyword>
<dbReference type="RefSeq" id="WP_209527245.1">
    <property type="nucleotide sequence ID" value="NZ_JAEEGA010000006.1"/>
</dbReference>
<dbReference type="EMBL" id="JAEEGA010000006">
    <property type="protein sequence ID" value="MBP1041362.1"/>
    <property type="molecule type" value="Genomic_DNA"/>
</dbReference>
<dbReference type="PANTHER" id="PTHR37816:SF2">
    <property type="entry name" value="DNA TOPOLOGY MODULATION PROTEIN FLAR-RELATED PROTEIN"/>
    <property type="match status" value="1"/>
</dbReference>
<organism evidence="1 2">
    <name type="scientific">Vagococcus allomyrinae</name>
    <dbReference type="NCBI Taxonomy" id="2794353"/>
    <lineage>
        <taxon>Bacteria</taxon>
        <taxon>Bacillati</taxon>
        <taxon>Bacillota</taxon>
        <taxon>Bacilli</taxon>
        <taxon>Lactobacillales</taxon>
        <taxon>Enterococcaceae</taxon>
        <taxon>Vagococcus</taxon>
    </lineage>
</organism>
<name>A0A940P4N7_9ENTE</name>
<protein>
    <recommendedName>
        <fullName evidence="3">DNA topology modulation protein FlaR</fullName>
    </recommendedName>
</protein>
<accession>A0A940P4N7</accession>
<evidence type="ECO:0000313" key="2">
    <source>
        <dbReference type="Proteomes" id="UP000674938"/>
    </source>
</evidence>
<sequence length="169" mass="20288">MKIRIIGHAGSGKTTLSKDLQTEYGFTSIPLDSFLKQKDKKKRRRKLHNEMNKHDSWIIEGVQEQRWCRQTFTEADLVIVLDYPLFVVQYRVIKRTVLGMRKASKDRKNFLLKRAVALLKWNRRFSKNMPQLKKRLYEFNTNLYIIQTPKDIDRVNTIIGFYTEDRHKR</sequence>
<dbReference type="PANTHER" id="PTHR37816">
    <property type="entry name" value="YALI0E33011P"/>
    <property type="match status" value="1"/>
</dbReference>
<comment type="caution">
    <text evidence="1">The sequence shown here is derived from an EMBL/GenBank/DDBJ whole genome shotgun (WGS) entry which is preliminary data.</text>
</comment>
<evidence type="ECO:0008006" key="3">
    <source>
        <dbReference type="Google" id="ProtNLM"/>
    </source>
</evidence>
<evidence type="ECO:0000313" key="1">
    <source>
        <dbReference type="EMBL" id="MBP1041362.1"/>
    </source>
</evidence>
<reference evidence="1" key="1">
    <citation type="submission" date="2020-12" db="EMBL/GenBank/DDBJ databases">
        <title>Vagococcus allomyrinae sp. nov. and Enterococcus lavae sp. nov., isolated from the larvae of Allomyrina dichotoma.</title>
        <authorList>
            <person name="Lee S.D."/>
        </authorList>
    </citation>
    <scope>NUCLEOTIDE SEQUENCE</scope>
    <source>
        <strain evidence="1">BWB3-3</strain>
    </source>
</reference>
<gene>
    <name evidence="1" type="ORF">I6N95_10125</name>
</gene>
<proteinExistence type="predicted"/>